<name>A0ABD5MWN7_9EURY</name>
<gene>
    <name evidence="2" type="ORF">ACFFOL_15975</name>
</gene>
<dbReference type="AlphaFoldDB" id="A0ABD5MWN7"/>
<sequence length="139" mass="13717">MTRSPRSLIAQFALWTAGAVGVQLVLGVSWGSPASALDPPALADAALVGTCVAAGALAASPLSVYGRDIVGVLVGIALLTLLSTAAFGADASTVNEVVSLAGGYGVFVALAYTVGWALDGVVRRGVVVEDGAATFAGDR</sequence>
<dbReference type="GeneID" id="67211647"/>
<feature type="transmembrane region" description="Helical" evidence="1">
    <location>
        <begin position="42"/>
        <end position="62"/>
    </location>
</feature>
<keyword evidence="1" id="KW-0812">Transmembrane</keyword>
<organism evidence="2 3">
    <name type="scientific">Halobaculum roseum</name>
    <dbReference type="NCBI Taxonomy" id="2175149"/>
    <lineage>
        <taxon>Archaea</taxon>
        <taxon>Methanobacteriati</taxon>
        <taxon>Methanobacteriota</taxon>
        <taxon>Stenosarchaea group</taxon>
        <taxon>Halobacteria</taxon>
        <taxon>Halobacteriales</taxon>
        <taxon>Haloferacaceae</taxon>
        <taxon>Halobaculum</taxon>
    </lineage>
</organism>
<proteinExistence type="predicted"/>
<accession>A0ABD5MWN7</accession>
<dbReference type="EMBL" id="JBHMAJ010000010">
    <property type="protein sequence ID" value="MFB9825667.1"/>
    <property type="molecule type" value="Genomic_DNA"/>
</dbReference>
<dbReference type="Proteomes" id="UP001589595">
    <property type="component" value="Unassembled WGS sequence"/>
</dbReference>
<evidence type="ECO:0000256" key="1">
    <source>
        <dbReference type="SAM" id="Phobius"/>
    </source>
</evidence>
<evidence type="ECO:0000313" key="3">
    <source>
        <dbReference type="Proteomes" id="UP001589595"/>
    </source>
</evidence>
<keyword evidence="1" id="KW-1133">Transmembrane helix</keyword>
<feature type="transmembrane region" description="Helical" evidence="1">
    <location>
        <begin position="101"/>
        <end position="118"/>
    </location>
</feature>
<dbReference type="RefSeq" id="WP_222921501.1">
    <property type="nucleotide sequence ID" value="NZ_CP082286.1"/>
</dbReference>
<keyword evidence="1" id="KW-0472">Membrane</keyword>
<protein>
    <recommendedName>
        <fullName evidence="4">SPW repeat-containing protein</fullName>
    </recommendedName>
</protein>
<feature type="transmembrane region" description="Helical" evidence="1">
    <location>
        <begin position="69"/>
        <end position="89"/>
    </location>
</feature>
<comment type="caution">
    <text evidence="2">The sequence shown here is derived from an EMBL/GenBank/DDBJ whole genome shotgun (WGS) entry which is preliminary data.</text>
</comment>
<evidence type="ECO:0008006" key="4">
    <source>
        <dbReference type="Google" id="ProtNLM"/>
    </source>
</evidence>
<evidence type="ECO:0000313" key="2">
    <source>
        <dbReference type="EMBL" id="MFB9825667.1"/>
    </source>
</evidence>
<reference evidence="2" key="1">
    <citation type="submission" date="2024-09" db="EMBL/GenBank/DDBJ databases">
        <authorList>
            <person name="Sun Q."/>
        </authorList>
    </citation>
    <scope>NUCLEOTIDE SEQUENCE [LARGE SCALE GENOMIC DNA]</scope>
    <source>
        <strain evidence="2">JCM 31273</strain>
    </source>
</reference>
<keyword evidence="3" id="KW-1185">Reference proteome</keyword>
<feature type="transmembrane region" description="Helical" evidence="1">
    <location>
        <begin position="12"/>
        <end position="30"/>
    </location>
</feature>